<comment type="subcellular location">
    <subcellularLocation>
        <location evidence="1">Cell membrane</location>
        <topology evidence="1">Multi-pass membrane protein</topology>
    </subcellularLocation>
</comment>
<evidence type="ECO:0000256" key="5">
    <source>
        <dbReference type="ARBA" id="ARBA00023136"/>
    </source>
</evidence>
<reference evidence="7" key="1">
    <citation type="submission" date="2018-06" db="EMBL/GenBank/DDBJ databases">
        <authorList>
            <person name="Zhirakovskaya E."/>
        </authorList>
    </citation>
    <scope>NUCLEOTIDE SEQUENCE</scope>
</reference>
<evidence type="ECO:0000256" key="2">
    <source>
        <dbReference type="ARBA" id="ARBA00022475"/>
    </source>
</evidence>
<evidence type="ECO:0000256" key="3">
    <source>
        <dbReference type="ARBA" id="ARBA00022692"/>
    </source>
</evidence>
<organism evidence="7">
    <name type="scientific">hydrothermal vent metagenome</name>
    <dbReference type="NCBI Taxonomy" id="652676"/>
    <lineage>
        <taxon>unclassified sequences</taxon>
        <taxon>metagenomes</taxon>
        <taxon>ecological metagenomes</taxon>
    </lineage>
</organism>
<accession>A0A3B0YPM0</accession>
<evidence type="ECO:0000256" key="6">
    <source>
        <dbReference type="SAM" id="Phobius"/>
    </source>
</evidence>
<name>A0A3B0YPM0_9ZZZZ</name>
<dbReference type="PANTHER" id="PTHR34584">
    <property type="entry name" value="NA(+)/H(+) ANTIPORTER SUBUNIT E1"/>
    <property type="match status" value="1"/>
</dbReference>
<dbReference type="EMBL" id="UOFK01000332">
    <property type="protein sequence ID" value="VAW82815.1"/>
    <property type="molecule type" value="Genomic_DNA"/>
</dbReference>
<dbReference type="InterPro" id="IPR002758">
    <property type="entry name" value="Cation_antiport_E"/>
</dbReference>
<dbReference type="GO" id="GO:0008324">
    <property type="term" value="F:monoatomic cation transmembrane transporter activity"/>
    <property type="evidence" value="ECO:0007669"/>
    <property type="project" value="InterPro"/>
</dbReference>
<dbReference type="AlphaFoldDB" id="A0A3B0YPM0"/>
<evidence type="ECO:0000256" key="1">
    <source>
        <dbReference type="ARBA" id="ARBA00004651"/>
    </source>
</evidence>
<feature type="transmembrane region" description="Helical" evidence="6">
    <location>
        <begin position="53"/>
        <end position="70"/>
    </location>
</feature>
<proteinExistence type="predicted"/>
<protein>
    <submittedName>
        <fullName evidence="7">Na(+) H(+) antiporter subunit E</fullName>
    </submittedName>
</protein>
<sequence length="187" mass="20659">MALLFSLYLRSFVGLKCMLDGLVLGARILIKTFSYSVLLFVFWLSLSGRFEPLLLMLGLASVALTVFLAKRMNVIDHESYPLHLSSQFPVFFVYILREIVKANIDVIKRIVNLRGKPISPQLIELPVPQKTDLGRVIYANAITLTPGTVSVELTKDTVTVHALTKEAAADLSRGSMAKAIPDQVVGK</sequence>
<gene>
    <name evidence="7" type="ORF">MNBD_GAMMA13-575</name>
</gene>
<feature type="transmembrane region" description="Helical" evidence="6">
    <location>
        <begin position="24"/>
        <end position="46"/>
    </location>
</feature>
<keyword evidence="3 6" id="KW-0812">Transmembrane</keyword>
<dbReference type="Pfam" id="PF01899">
    <property type="entry name" value="MNHE"/>
    <property type="match status" value="1"/>
</dbReference>
<dbReference type="PANTHER" id="PTHR34584:SF1">
    <property type="entry name" value="NA(+)_H(+) ANTIPORTER SUBUNIT E1"/>
    <property type="match status" value="1"/>
</dbReference>
<evidence type="ECO:0000256" key="4">
    <source>
        <dbReference type="ARBA" id="ARBA00022989"/>
    </source>
</evidence>
<dbReference type="GO" id="GO:0005886">
    <property type="term" value="C:plasma membrane"/>
    <property type="evidence" value="ECO:0007669"/>
    <property type="project" value="UniProtKB-SubCell"/>
</dbReference>
<evidence type="ECO:0000313" key="7">
    <source>
        <dbReference type="EMBL" id="VAW82815.1"/>
    </source>
</evidence>
<keyword evidence="5 6" id="KW-0472">Membrane</keyword>
<keyword evidence="2" id="KW-1003">Cell membrane</keyword>
<keyword evidence="4 6" id="KW-1133">Transmembrane helix</keyword>